<dbReference type="AlphaFoldDB" id="A0A7J8ZC84"/>
<dbReference type="PANTHER" id="PTHR31917">
    <property type="entry name" value="AGENET DOMAIN-CONTAINING PROTEIN-RELATED"/>
    <property type="match status" value="1"/>
</dbReference>
<proteinExistence type="predicted"/>
<dbReference type="InterPro" id="IPR014002">
    <property type="entry name" value="Agenet_dom_plant"/>
</dbReference>
<dbReference type="EMBL" id="JABEZV010000004">
    <property type="protein sequence ID" value="MBA0709365.1"/>
    <property type="molecule type" value="Genomic_DNA"/>
</dbReference>
<dbReference type="Pfam" id="PF05266">
    <property type="entry name" value="DUF724"/>
    <property type="match status" value="1"/>
</dbReference>
<dbReference type="CDD" id="cd20405">
    <property type="entry name" value="Tudor_Agenet_AtDUF_rpt1_3"/>
    <property type="match status" value="2"/>
</dbReference>
<dbReference type="Pfam" id="PF05641">
    <property type="entry name" value="Agenet"/>
    <property type="match status" value="3"/>
</dbReference>
<name>A0A7J8ZC84_9ROSI</name>
<accession>A0A7J8ZC84</accession>
<evidence type="ECO:0000313" key="6">
    <source>
        <dbReference type="EMBL" id="MBA0709365.1"/>
    </source>
</evidence>
<evidence type="ECO:0000259" key="5">
    <source>
        <dbReference type="SMART" id="SM00743"/>
    </source>
</evidence>
<organism evidence="6 7">
    <name type="scientific">Gossypium laxum</name>
    <dbReference type="NCBI Taxonomy" id="34288"/>
    <lineage>
        <taxon>Eukaryota</taxon>
        <taxon>Viridiplantae</taxon>
        <taxon>Streptophyta</taxon>
        <taxon>Embryophyta</taxon>
        <taxon>Tracheophyta</taxon>
        <taxon>Spermatophyta</taxon>
        <taxon>Magnoliopsida</taxon>
        <taxon>eudicotyledons</taxon>
        <taxon>Gunneridae</taxon>
        <taxon>Pentapetalae</taxon>
        <taxon>rosids</taxon>
        <taxon>malvids</taxon>
        <taxon>Malvales</taxon>
        <taxon>Malvaceae</taxon>
        <taxon>Malvoideae</taxon>
        <taxon>Gossypium</taxon>
    </lineage>
</organism>
<evidence type="ECO:0000256" key="3">
    <source>
        <dbReference type="SAM" id="Coils"/>
    </source>
</evidence>
<keyword evidence="1" id="KW-0813">Transport</keyword>
<feature type="compositionally biased region" description="Polar residues" evidence="4">
    <location>
        <begin position="350"/>
        <end position="363"/>
    </location>
</feature>
<feature type="domain" description="Agenet" evidence="5">
    <location>
        <begin position="164"/>
        <end position="232"/>
    </location>
</feature>
<feature type="region of interest" description="Disordered" evidence="4">
    <location>
        <begin position="324"/>
        <end position="425"/>
    </location>
</feature>
<feature type="compositionally biased region" description="Polar residues" evidence="4">
    <location>
        <begin position="397"/>
        <end position="408"/>
    </location>
</feature>
<keyword evidence="7" id="KW-1185">Reference proteome</keyword>
<keyword evidence="2" id="KW-0341">Growth regulation</keyword>
<evidence type="ECO:0000256" key="1">
    <source>
        <dbReference type="ARBA" id="ARBA00022448"/>
    </source>
</evidence>
<protein>
    <recommendedName>
        <fullName evidence="5">Agenet domain-containing protein</fullName>
    </recommendedName>
</protein>
<dbReference type="PANTHER" id="PTHR31917:SF151">
    <property type="entry name" value="AGENET DOMAIN-CONTAINING PROTEIN"/>
    <property type="match status" value="1"/>
</dbReference>
<dbReference type="Proteomes" id="UP000593574">
    <property type="component" value="Unassembled WGS sequence"/>
</dbReference>
<feature type="region of interest" description="Disordered" evidence="4">
    <location>
        <begin position="610"/>
        <end position="629"/>
    </location>
</feature>
<keyword evidence="3" id="KW-0175">Coiled coil</keyword>
<feature type="region of interest" description="Disordered" evidence="4">
    <location>
        <begin position="1"/>
        <end position="26"/>
    </location>
</feature>
<feature type="domain" description="Agenet" evidence="5">
    <location>
        <begin position="15"/>
        <end position="89"/>
    </location>
</feature>
<gene>
    <name evidence="6" type="ORF">Golax_024402</name>
</gene>
<reference evidence="6 7" key="1">
    <citation type="journal article" date="2019" name="Genome Biol. Evol.">
        <title>Insights into the evolution of the New World diploid cottons (Gossypium, subgenus Houzingenia) based on genome sequencing.</title>
        <authorList>
            <person name="Grover C.E."/>
            <person name="Arick M.A. 2nd"/>
            <person name="Thrash A."/>
            <person name="Conover J.L."/>
            <person name="Sanders W.S."/>
            <person name="Peterson D.G."/>
            <person name="Frelichowski J.E."/>
            <person name="Scheffler J.A."/>
            <person name="Scheffler B.E."/>
            <person name="Wendel J.F."/>
        </authorList>
    </citation>
    <scope>NUCLEOTIDE SEQUENCE [LARGE SCALE GENOMIC DNA]</scope>
    <source>
        <strain evidence="6">4</strain>
        <tissue evidence="6">Leaf</tissue>
    </source>
</reference>
<evidence type="ECO:0000256" key="4">
    <source>
        <dbReference type="SAM" id="MobiDB-lite"/>
    </source>
</evidence>
<dbReference type="InterPro" id="IPR008395">
    <property type="entry name" value="Agenet-like_dom"/>
</dbReference>
<sequence>MVNSPAENDPLQQQQPLSKGAPVEVSSDEEGFRGAWYLATILEMPPKSASKKRKKAFVRYKTLLADDGKSPLTEHVDPGYIRPLPPNEKGNAQSGFEVNDVVDARYRDGWWTGVVRKVLAKSKYRVYFDNPPDVIEFDRKDLRVHWDWIDGNWVRPEKHQSTGSVFSSGTAVEVNVDDENLRDVWFPAIVVKENEDKTFLVKYQNSKNDDESGTAKVVVDSLHIRPTPPRYADRNYELLERVDTTYNFGWRTGVITKVLTGRRYNVFFKHGNEDKELSHSDIRPNVEWTDGNWISKSKEVIIASDDQELIGDALCGTRNTKVAGELESSLSTKENTEDKIPLKKMKRNATEQPTPTDENSTLHSGKKKVKLETLNGNTSNSRSSKKQTEGNAVVTPISVTGDQLNDMPSETLCKEGNPKTGGKATKFPKKTVIADQPCAKSESPLTEATTLSLLNGLFQGLSNLVFQLGYSMCPLALQQTASNDRLFCQHHRSNWTTKRQKVGSADGKVDNLAKRNVKVRKSPSNSPQVLTAGKEGTTRVAGEINEGDIKTKEVEMPIILGLAAKFSKTLQAENSCQIPSEEPGKLMGDQKNNLNDSVRNENMEIMENNVGESDPKKKRGRPRKAVVTSPKAFHAGKEQNGAGGITDEKVLKDCTSDEAGLSKHKGVELSGTWGVSVLGLSLRIVGVMGAVSRRIDLGRGAYERRRYFCSTCAGERRVMLRRKFMVTRLIVCELTILFVKCITSEDFTGRINDDQKTREVHLATAGISDMNEDDQPLSTWIGGIHSSGDEESSKQLRLSSGRLVNGWNEEKGLVDVPIESHAIDATGRSPLDSDQSLPFVKKSPIWRTIESLDVFQIVPQKPHFQPLAESREEFREGSAIGIMVTFASLFDKISMLHFDDPRNTFDSISEGLDDLEKHGFDVSLLRRRVNKLLSIKEGHSQHLGEKENAEREIMENTKGITKFDEEMEEIEKKIAQLQEQHSSIKSEKETKSLKVGSLKLHADVLNKLIQNAPNEFKKIATASWKLP</sequence>
<dbReference type="InterPro" id="IPR007930">
    <property type="entry name" value="DUF724"/>
</dbReference>
<feature type="compositionally biased region" description="Polar residues" evidence="4">
    <location>
        <begin position="1"/>
        <end position="17"/>
    </location>
</feature>
<feature type="domain" description="Agenet" evidence="5">
    <location>
        <begin position="234"/>
        <end position="290"/>
    </location>
</feature>
<feature type="coiled-coil region" evidence="3">
    <location>
        <begin position="960"/>
        <end position="987"/>
    </location>
</feature>
<dbReference type="SMART" id="SM00743">
    <property type="entry name" value="Agenet"/>
    <property type="match status" value="4"/>
</dbReference>
<evidence type="ECO:0000313" key="7">
    <source>
        <dbReference type="Proteomes" id="UP000593574"/>
    </source>
</evidence>
<dbReference type="CDD" id="cd20406">
    <property type="entry name" value="Tudor_Agenet_AtDUF_rpt2_4"/>
    <property type="match status" value="2"/>
</dbReference>
<feature type="domain" description="Agenet" evidence="5">
    <location>
        <begin position="94"/>
        <end position="150"/>
    </location>
</feature>
<comment type="caution">
    <text evidence="6">The sequence shown here is derived from an EMBL/GenBank/DDBJ whole genome shotgun (WGS) entry which is preliminary data.</text>
</comment>
<evidence type="ECO:0000256" key="2">
    <source>
        <dbReference type="ARBA" id="ARBA00022604"/>
    </source>
</evidence>